<evidence type="ECO:0000313" key="3">
    <source>
        <dbReference type="Proteomes" id="UP000242814"/>
    </source>
</evidence>
<feature type="region of interest" description="Disordered" evidence="1">
    <location>
        <begin position="1"/>
        <end position="60"/>
    </location>
</feature>
<feature type="region of interest" description="Disordered" evidence="1">
    <location>
        <begin position="511"/>
        <end position="545"/>
    </location>
</feature>
<evidence type="ECO:0000256" key="1">
    <source>
        <dbReference type="SAM" id="MobiDB-lite"/>
    </source>
</evidence>
<dbReference type="AlphaFoldDB" id="A0A1D2JAU7"/>
<protein>
    <submittedName>
        <fullName evidence="2">Uncharacterized protein</fullName>
    </submittedName>
</protein>
<evidence type="ECO:0000313" key="2">
    <source>
        <dbReference type="EMBL" id="ODH24184.1"/>
    </source>
</evidence>
<dbReference type="EMBL" id="LZYO01000234">
    <property type="protein sequence ID" value="ODH24184.1"/>
    <property type="molecule type" value="Genomic_DNA"/>
</dbReference>
<name>A0A1D2JAU7_PARBR</name>
<sequence>MPPSPETEGSEFSNSELEYADDMFSDHSDDNTDRTEETDSQDSEDSHDSDEEISEDNKLPSLEYYKVEETTLDSLQTTGTMSVISSMPQNIPLTVEALRYCEYMRRNNVLDVYWTLSIQSFKGFLSGACDQCRGKGGRRWPGIQAVSSLGTFWKQFSQIYKQATGDSINPLIMAQARNVIELIADEEKLSHEKRPGEPMYVGDLAEYLHVLLVMNEMEFLVSRPRGELILFCQATGITGNQPDALTQLQYHDLELMLVRDPHISVPHLCVGLTAHFTKTFLGMNYVLRVLNGLNQQKLSLQDDLTDQFIFCSTVHERDSICITHEIWLTKASVQTQMKKSGEIIGFQQVSKLVSTRAVIVHLFFPPVPFSRVNMPVDVGIVKRRIIYHGRKLQKVLKRMLMPEQSRLLNYLARILKTSWSVKCMKKRRDATARWLHSRMGQRYSRKTEKDRQWEDKYRRQVEKHERRDERYHKAVRWLRSEKQRPVINSKRQLSGKVIDKDVRGELEQSEYMTPEQISDHDRCGPNASIKRPQRQNCSDILPPSTPSVHTAVLERGRSAVDVVTAPGPGRPPCSKRPSRRGSDWPAIIDRAP</sequence>
<feature type="compositionally biased region" description="Basic and acidic residues" evidence="1">
    <location>
        <begin position="24"/>
        <end position="37"/>
    </location>
</feature>
<dbReference type="VEuPathDB" id="FungiDB:PADG_08378"/>
<feature type="compositionally biased region" description="Acidic residues" evidence="1">
    <location>
        <begin position="38"/>
        <end position="54"/>
    </location>
</feature>
<proteinExistence type="predicted"/>
<dbReference type="Proteomes" id="UP000242814">
    <property type="component" value="Unassembled WGS sequence"/>
</dbReference>
<gene>
    <name evidence="2" type="ORF">ACO22_05328</name>
</gene>
<organism evidence="2 3">
    <name type="scientific">Paracoccidioides brasiliensis</name>
    <dbReference type="NCBI Taxonomy" id="121759"/>
    <lineage>
        <taxon>Eukaryota</taxon>
        <taxon>Fungi</taxon>
        <taxon>Dikarya</taxon>
        <taxon>Ascomycota</taxon>
        <taxon>Pezizomycotina</taxon>
        <taxon>Eurotiomycetes</taxon>
        <taxon>Eurotiomycetidae</taxon>
        <taxon>Onygenales</taxon>
        <taxon>Ajellomycetaceae</taxon>
        <taxon>Paracoccidioides</taxon>
    </lineage>
</organism>
<feature type="region of interest" description="Disordered" evidence="1">
    <location>
        <begin position="559"/>
        <end position="592"/>
    </location>
</feature>
<dbReference type="PANTHER" id="PTHR37535">
    <property type="entry name" value="FLUG DOMAIN PROTEIN"/>
    <property type="match status" value="1"/>
</dbReference>
<dbReference type="VEuPathDB" id="FungiDB:PABG_07308"/>
<accession>A0A1D2JAU7</accession>
<reference evidence="2 3" key="1">
    <citation type="submission" date="2016-06" db="EMBL/GenBank/DDBJ databases">
        <authorList>
            <person name="Kjaerup R.B."/>
            <person name="Dalgaard T.S."/>
            <person name="Juul-Madsen H.R."/>
        </authorList>
    </citation>
    <scope>NUCLEOTIDE SEQUENCE [LARGE SCALE GENOMIC DNA]</scope>
    <source>
        <strain evidence="2 3">Pb300</strain>
    </source>
</reference>
<dbReference type="InterPro" id="IPR021842">
    <property type="entry name" value="DUF3435"/>
</dbReference>
<dbReference type="PANTHER" id="PTHR37535:SF2">
    <property type="entry name" value="FINGER DOMAIN PROTEIN, PUTATIVE (AFU_ORTHOLOGUE AFUA_6G09300)-RELATED"/>
    <property type="match status" value="1"/>
</dbReference>
<dbReference type="Pfam" id="PF11917">
    <property type="entry name" value="DUF3435"/>
    <property type="match status" value="3"/>
</dbReference>
<comment type="caution">
    <text evidence="2">The sequence shown here is derived from an EMBL/GenBank/DDBJ whole genome shotgun (WGS) entry which is preliminary data.</text>
</comment>